<protein>
    <submittedName>
        <fullName evidence="2">Uncharacterized protein</fullName>
    </submittedName>
</protein>
<reference evidence="2 3" key="1">
    <citation type="journal article" date="2014" name="Proc. Natl. Acad. Sci. U.S.A.">
        <title>Trajectory and genomic determinants of fungal-pathogen speciation and host adaptation.</title>
        <authorList>
            <person name="Hu X."/>
            <person name="Xiao G."/>
            <person name="Zheng P."/>
            <person name="Shang Y."/>
            <person name="Su Y."/>
            <person name="Zhang X."/>
            <person name="Liu X."/>
            <person name="Zhan S."/>
            <person name="St Leger R.J."/>
            <person name="Wang C."/>
        </authorList>
    </citation>
    <scope>NUCLEOTIDE SEQUENCE [LARGE SCALE GENOMIC DNA]</scope>
    <source>
        <strain evidence="2 3">ARSEF 1941</strain>
    </source>
</reference>
<dbReference type="RefSeq" id="XP_040679127.1">
    <property type="nucleotide sequence ID" value="XM_040822621.1"/>
</dbReference>
<sequence>MMFLERGVFGLSEAGEHPGWGENKQHEKDEEDEDENEDEKRKRKRKSKKKKKKHSKKHSKDKNLGQLQTISL</sequence>
<comment type="caution">
    <text evidence="2">The sequence shown here is derived from an EMBL/GenBank/DDBJ whole genome shotgun (WGS) entry which is preliminary data.</text>
</comment>
<keyword evidence="3" id="KW-1185">Reference proteome</keyword>
<feature type="region of interest" description="Disordered" evidence="1">
    <location>
        <begin position="1"/>
        <end position="72"/>
    </location>
</feature>
<dbReference type="GeneID" id="63738277"/>
<dbReference type="Proteomes" id="UP000030816">
    <property type="component" value="Unassembled WGS sequence"/>
</dbReference>
<dbReference type="AlphaFoldDB" id="A0A0B2WPU0"/>
<accession>A0A0B2WPU0</accession>
<evidence type="ECO:0000313" key="3">
    <source>
        <dbReference type="Proteomes" id="UP000030816"/>
    </source>
</evidence>
<evidence type="ECO:0000256" key="1">
    <source>
        <dbReference type="SAM" id="MobiDB-lite"/>
    </source>
</evidence>
<dbReference type="HOGENOM" id="CLU_2722729_0_0_1"/>
<name>A0A0B2WPU0_METAS</name>
<dbReference type="EMBL" id="AZHE01000008">
    <property type="protein sequence ID" value="KHN98061.1"/>
    <property type="molecule type" value="Genomic_DNA"/>
</dbReference>
<evidence type="ECO:0000313" key="2">
    <source>
        <dbReference type="EMBL" id="KHN98061.1"/>
    </source>
</evidence>
<feature type="compositionally biased region" description="Basic residues" evidence="1">
    <location>
        <begin position="41"/>
        <end position="60"/>
    </location>
</feature>
<organism evidence="2 3">
    <name type="scientific">Metarhizium album (strain ARSEF 1941)</name>
    <dbReference type="NCBI Taxonomy" id="1081103"/>
    <lineage>
        <taxon>Eukaryota</taxon>
        <taxon>Fungi</taxon>
        <taxon>Dikarya</taxon>
        <taxon>Ascomycota</taxon>
        <taxon>Pezizomycotina</taxon>
        <taxon>Sordariomycetes</taxon>
        <taxon>Hypocreomycetidae</taxon>
        <taxon>Hypocreales</taxon>
        <taxon>Clavicipitaceae</taxon>
        <taxon>Metarhizium</taxon>
    </lineage>
</organism>
<proteinExistence type="predicted"/>
<gene>
    <name evidence="2" type="ORF">MAM_03822</name>
</gene>